<dbReference type="AlphaFoldDB" id="C2KXJ0"/>
<reference evidence="2 3" key="1">
    <citation type="submission" date="2009-04" db="EMBL/GenBank/DDBJ databases">
        <authorList>
            <person name="Qin X."/>
            <person name="Bachman B."/>
            <person name="Battles P."/>
            <person name="Bell A."/>
            <person name="Bess C."/>
            <person name="Bickham C."/>
            <person name="Chaboub L."/>
            <person name="Chen D."/>
            <person name="Coyle M."/>
            <person name="Deiros D.R."/>
            <person name="Dinh H."/>
            <person name="Forbes L."/>
            <person name="Fowler G."/>
            <person name="Francisco L."/>
            <person name="Fu Q."/>
            <person name="Gubbala S."/>
            <person name="Hale W."/>
            <person name="Han Y."/>
            <person name="Hemphill L."/>
            <person name="Highlander S.K."/>
            <person name="Hirani K."/>
            <person name="Hogues M."/>
            <person name="Jackson L."/>
            <person name="Jakkamsetti A."/>
            <person name="Javaid M."/>
            <person name="Jiang H."/>
            <person name="Korchina V."/>
            <person name="Kovar C."/>
            <person name="Lara F."/>
            <person name="Lee S."/>
            <person name="Mata R."/>
            <person name="Mathew T."/>
            <person name="Moen C."/>
            <person name="Morales K."/>
            <person name="Munidasa M."/>
            <person name="Nazareth L."/>
            <person name="Ngo R."/>
            <person name="Nguyen L."/>
            <person name="Okwuonu G."/>
            <person name="Ongeri F."/>
            <person name="Patil S."/>
            <person name="Petrosino J."/>
            <person name="Pham C."/>
            <person name="Pham P."/>
            <person name="Pu L.-L."/>
            <person name="Puazo M."/>
            <person name="Raj R."/>
            <person name="Reid J."/>
            <person name="Rouhana J."/>
            <person name="Saada N."/>
            <person name="Shang Y."/>
            <person name="Simmons D."/>
            <person name="Thornton R."/>
            <person name="Warren J."/>
            <person name="Weissenberger G."/>
            <person name="Zhang J."/>
            <person name="Zhang L."/>
            <person name="Zhou C."/>
            <person name="Zhu D."/>
            <person name="Muzny D."/>
            <person name="Worley K."/>
            <person name="Gibbs R."/>
        </authorList>
    </citation>
    <scope>NUCLEOTIDE SEQUENCE [LARGE SCALE GENOMIC DNA]</scope>
    <source>
        <strain evidence="2 3">F0268</strain>
    </source>
</reference>
<dbReference type="InterPro" id="IPR053139">
    <property type="entry name" value="Surface_bspA-like"/>
</dbReference>
<dbReference type="PANTHER" id="PTHR45661">
    <property type="entry name" value="SURFACE ANTIGEN"/>
    <property type="match status" value="1"/>
</dbReference>
<comment type="caution">
    <text evidence="2">The sequence shown here is derived from an EMBL/GenBank/DDBJ whole genome shotgun (WGS) entry which is preliminary data.</text>
</comment>
<organism evidence="2 3">
    <name type="scientific">Oribacterium sinus F0268</name>
    <dbReference type="NCBI Taxonomy" id="585501"/>
    <lineage>
        <taxon>Bacteria</taxon>
        <taxon>Bacillati</taxon>
        <taxon>Bacillota</taxon>
        <taxon>Clostridia</taxon>
        <taxon>Lachnospirales</taxon>
        <taxon>Lachnospiraceae</taxon>
        <taxon>Oribacterium</taxon>
    </lineage>
</organism>
<keyword evidence="1" id="KW-0732">Signal</keyword>
<feature type="signal peptide" evidence="1">
    <location>
        <begin position="1"/>
        <end position="20"/>
    </location>
</feature>
<dbReference type="Pfam" id="PF13306">
    <property type="entry name" value="LRR_5"/>
    <property type="match status" value="1"/>
</dbReference>
<dbReference type="InterPro" id="IPR026906">
    <property type="entry name" value="LRR_5"/>
</dbReference>
<proteinExistence type="predicted"/>
<dbReference type="eggNOG" id="COG4886">
    <property type="taxonomic scope" value="Bacteria"/>
</dbReference>
<gene>
    <name evidence="2" type="ORF">HMPREF6123_1209</name>
</gene>
<keyword evidence="3" id="KW-1185">Reference proteome</keyword>
<dbReference type="Proteomes" id="UP000004121">
    <property type="component" value="Unassembled WGS sequence"/>
</dbReference>
<evidence type="ECO:0000313" key="2">
    <source>
        <dbReference type="EMBL" id="EEJ51518.1"/>
    </source>
</evidence>
<dbReference type="OrthoDB" id="1908369at2"/>
<dbReference type="RefSeq" id="WP_007158130.1">
    <property type="nucleotide sequence ID" value="NZ_GG668537.1"/>
</dbReference>
<dbReference type="PANTHER" id="PTHR45661:SF3">
    <property type="entry name" value="IG-LIKE DOMAIN-CONTAINING PROTEIN"/>
    <property type="match status" value="1"/>
</dbReference>
<dbReference type="EMBL" id="ACKX01000120">
    <property type="protein sequence ID" value="EEJ51518.1"/>
    <property type="molecule type" value="Genomic_DNA"/>
</dbReference>
<accession>C2KXJ0</accession>
<sequence>MKRRTLLGLGMLALVLGLSACGSKEKSSAGEVKQEADNGKEGLEVHEEYFDWDGDEIIGLSDEGRTQAVIVIPKKTKSIKNFFNDPELKMEELYFESDEDFPDAYMLSSARTLKKIVLPKNQTSEINLSLCYQLESIDIPAGVSSIADYGFMDCTKLQKVNFLGNQMKTISLSAFMGCQRLEGISLPESIETIEASAFQDCKGLKEVHFSKNLKKISDMAFANAGTESFYFPKEIKDLKISSDSFSSVQDAKCYVVKGSWLDKNYEKVFGSFGEKTYYDGE</sequence>
<dbReference type="HOGENOM" id="CLU_979491_0_0_9"/>
<dbReference type="InterPro" id="IPR032675">
    <property type="entry name" value="LRR_dom_sf"/>
</dbReference>
<evidence type="ECO:0000256" key="1">
    <source>
        <dbReference type="SAM" id="SignalP"/>
    </source>
</evidence>
<dbReference type="PROSITE" id="PS51257">
    <property type="entry name" value="PROKAR_LIPOPROTEIN"/>
    <property type="match status" value="1"/>
</dbReference>
<evidence type="ECO:0000313" key="3">
    <source>
        <dbReference type="Proteomes" id="UP000004121"/>
    </source>
</evidence>
<dbReference type="InParanoid" id="C2KXJ0"/>
<dbReference type="STRING" id="585501.HMPREF6123_1209"/>
<evidence type="ECO:0008006" key="4">
    <source>
        <dbReference type="Google" id="ProtNLM"/>
    </source>
</evidence>
<name>C2KXJ0_9FIRM</name>
<feature type="chain" id="PRO_5039250506" description="Leucine-rich repeat domain-containing protein" evidence="1">
    <location>
        <begin position="21"/>
        <end position="281"/>
    </location>
</feature>
<dbReference type="Gene3D" id="3.80.10.10">
    <property type="entry name" value="Ribonuclease Inhibitor"/>
    <property type="match status" value="1"/>
</dbReference>
<dbReference type="SUPFAM" id="SSF52058">
    <property type="entry name" value="L domain-like"/>
    <property type="match status" value="1"/>
</dbReference>
<protein>
    <recommendedName>
        <fullName evidence="4">Leucine-rich repeat domain-containing protein</fullName>
    </recommendedName>
</protein>